<dbReference type="AlphaFoldDB" id="A0A915D3F0"/>
<evidence type="ECO:0000256" key="1">
    <source>
        <dbReference type="SAM" id="MobiDB-lite"/>
    </source>
</evidence>
<dbReference type="GO" id="GO:0051087">
    <property type="term" value="F:protein-folding chaperone binding"/>
    <property type="evidence" value="ECO:0007669"/>
    <property type="project" value="InterPro"/>
</dbReference>
<evidence type="ECO:0000259" key="2">
    <source>
        <dbReference type="PROSITE" id="PS51048"/>
    </source>
</evidence>
<dbReference type="InterPro" id="IPR044563">
    <property type="entry name" value="Sgt1-like"/>
</dbReference>
<keyword evidence="3" id="KW-1185">Reference proteome</keyword>
<dbReference type="Proteomes" id="UP000887574">
    <property type="component" value="Unplaced"/>
</dbReference>
<dbReference type="InterPro" id="IPR007699">
    <property type="entry name" value="SGS_dom"/>
</dbReference>
<organism evidence="3 4">
    <name type="scientific">Ditylenchus dipsaci</name>
    <dbReference type="NCBI Taxonomy" id="166011"/>
    <lineage>
        <taxon>Eukaryota</taxon>
        <taxon>Metazoa</taxon>
        <taxon>Ecdysozoa</taxon>
        <taxon>Nematoda</taxon>
        <taxon>Chromadorea</taxon>
        <taxon>Rhabditida</taxon>
        <taxon>Tylenchina</taxon>
        <taxon>Tylenchomorpha</taxon>
        <taxon>Sphaerularioidea</taxon>
        <taxon>Anguinidae</taxon>
        <taxon>Anguininae</taxon>
        <taxon>Ditylenchus</taxon>
    </lineage>
</organism>
<name>A0A915D3F0_9BILA</name>
<evidence type="ECO:0000313" key="4">
    <source>
        <dbReference type="WBParaSite" id="jg15150"/>
    </source>
</evidence>
<protein>
    <submittedName>
        <fullName evidence="4">SGS domain-containing protein</fullName>
    </submittedName>
</protein>
<feature type="region of interest" description="Disordered" evidence="1">
    <location>
        <begin position="142"/>
        <end position="164"/>
    </location>
</feature>
<evidence type="ECO:0000313" key="3">
    <source>
        <dbReference type="Proteomes" id="UP000887574"/>
    </source>
</evidence>
<dbReference type="SUPFAM" id="SSF49764">
    <property type="entry name" value="HSP20-like chaperones"/>
    <property type="match status" value="1"/>
</dbReference>
<dbReference type="InterPro" id="IPR008978">
    <property type="entry name" value="HSP20-like_chaperone"/>
</dbReference>
<feature type="domain" description="SGS" evidence="2">
    <location>
        <begin position="70"/>
        <end position="164"/>
    </location>
</feature>
<dbReference type="Gene3D" id="2.60.40.790">
    <property type="match status" value="1"/>
</dbReference>
<feature type="compositionally biased region" description="Basic and acidic residues" evidence="1">
    <location>
        <begin position="149"/>
        <end position="164"/>
    </location>
</feature>
<reference evidence="4" key="1">
    <citation type="submission" date="2022-11" db="UniProtKB">
        <authorList>
            <consortium name="WormBaseParasite"/>
        </authorList>
    </citation>
    <scope>IDENTIFICATION</scope>
</reference>
<dbReference type="WBParaSite" id="jg15150">
    <property type="protein sequence ID" value="jg15150"/>
    <property type="gene ID" value="jg15150"/>
</dbReference>
<proteinExistence type="predicted"/>
<accession>A0A915D3F0</accession>
<dbReference type="PANTHER" id="PTHR45862">
    <property type="entry name" value="PROTEIN SGT1 HOMOLOG"/>
    <property type="match status" value="1"/>
</dbReference>
<dbReference type="Pfam" id="PF05002">
    <property type="entry name" value="SGS"/>
    <property type="match status" value="1"/>
</dbReference>
<sequence length="164" mass="19389">MVKHPIILAHERRFNGCRGRFFQFKGKKESEEYEAVFQFFSKLKGSNIRQKSTDRRIELVIPKEEPKWWPRLLKESTKVPWIKINFDKWSDNKEEKDDEEEEEGGVDKLFQKIYRDADDDARKAMAKSFSESCGTVLSTNWSQVGAQKTEVKPPDGMEFKKYDE</sequence>
<dbReference type="PROSITE" id="PS51048">
    <property type="entry name" value="SGS"/>
    <property type="match status" value="1"/>
</dbReference>